<feature type="compositionally biased region" description="Polar residues" evidence="5">
    <location>
        <begin position="401"/>
        <end position="419"/>
    </location>
</feature>
<evidence type="ECO:0000259" key="7">
    <source>
        <dbReference type="PROSITE" id="PS50089"/>
    </source>
</evidence>
<dbReference type="Gene3D" id="3.30.40.10">
    <property type="entry name" value="Zinc/RING finger domain, C3HC4 (zinc finger)"/>
    <property type="match status" value="2"/>
</dbReference>
<dbReference type="OMA" id="IPSQYII"/>
<dbReference type="InterPro" id="IPR001841">
    <property type="entry name" value="Znf_RING"/>
</dbReference>
<reference evidence="10" key="2">
    <citation type="journal article" date="2012" name="G3 (Bethesda)">
        <title>Pichia sorbitophila, an interspecies yeast hybrid reveals early steps of genome resolution following polyploidization.</title>
        <authorList>
            <person name="Leh Louis V."/>
            <person name="Despons L."/>
            <person name="Friedrich A."/>
            <person name="Martin T."/>
            <person name="Durrens P."/>
            <person name="Casaregola S."/>
            <person name="Neuveglise C."/>
            <person name="Fairhead C."/>
            <person name="Marck C."/>
            <person name="Cruz J.A."/>
            <person name="Straub M.L."/>
            <person name="Kugler V."/>
            <person name="Sacerdot C."/>
            <person name="Uzunov Z."/>
            <person name="Thierry A."/>
            <person name="Weiss S."/>
            <person name="Bleykasten C."/>
            <person name="De Montigny J."/>
            <person name="Jacques N."/>
            <person name="Jung P."/>
            <person name="Lemaire M."/>
            <person name="Mallet S."/>
            <person name="Morel G."/>
            <person name="Richard G.F."/>
            <person name="Sarkar A."/>
            <person name="Savel G."/>
            <person name="Schacherer J."/>
            <person name="Seret M.L."/>
            <person name="Talla E."/>
            <person name="Samson G."/>
            <person name="Jubin C."/>
            <person name="Poulain J."/>
            <person name="Vacherie B."/>
            <person name="Barbe V."/>
            <person name="Pelletier E."/>
            <person name="Sherman D.J."/>
            <person name="Westhof E."/>
            <person name="Weissenbach J."/>
            <person name="Baret P.V."/>
            <person name="Wincker P."/>
            <person name="Gaillardin C."/>
            <person name="Dujon B."/>
            <person name="Souciet J.L."/>
        </authorList>
    </citation>
    <scope>NUCLEOTIDE SEQUENCE [LARGE SCALE GENOMIC DNA]</scope>
    <source>
        <strain evidence="10">ATCC MYA-4447 / BCRC 22081 / CBS 7064 / NBRC 10061 / NRRL Y-12695</strain>
    </source>
</reference>
<dbReference type="InterPro" id="IPR019787">
    <property type="entry name" value="Znf_PHD-finger"/>
</dbReference>
<dbReference type="STRING" id="559304.G8YSJ7"/>
<dbReference type="OrthoDB" id="8062037at2759"/>
<gene>
    <name evidence="8" type="primary">Piso0_001160</name>
    <name evidence="8" type="ORF">GNLVRS01_PISO0C12212g</name>
    <name evidence="9" type="ORF">GNLVRS01_PISO0D12279g</name>
</gene>
<accession>G8YSJ7</accession>
<dbReference type="PANTHER" id="PTHR45798">
    <property type="entry name" value="RING-H2 FINGER PROTEIN ATL61-RELATED-RELATED"/>
    <property type="match status" value="1"/>
</dbReference>
<keyword evidence="10" id="KW-1185">Reference proteome</keyword>
<dbReference type="PROSITE" id="PS50089">
    <property type="entry name" value="ZF_RING_2"/>
    <property type="match status" value="1"/>
</dbReference>
<sequence length="534" mass="60268">MSHDTECSICLENTRADDLIGTIEGCLHFYHSDCIIQWSNQSNSCPTCRRKYYKVKVALLKRSDKVLKTINVQDKLPSNSAIDHIPAEFVIPASNNLNIIGNTSSYEEGNTDTNNSNNKVCTICSSSDYHASAAGKLINCDFCTSAFHHTCLGMYSLEDLEDITWCCPICDSTQELISSAPGFGRRLPRRFTTNRRRKNNHKVPLRNIIGALSNEVDDSDNEINVTPGGGSSSSRNKSKRNGLVIFNENGELDDEFLYQDNNADMFSPRANKERNFINGGMIMRKELREKERLTVEELESWNLYNKAKKDVMDSQTQGYDDEARIEKNISSSGNQGSRKKRKRQEIAPCPSSPRVGSSKSLEKDKKTYERRDGNGTTSRIAGLIKSLKSPNSLKTDDASPLVNNDEVNTETPPLVSLQQDNKKPEKKDKSTTKDIQLTFEQKTEIQKHIRTNLKPLYKPGKDNVSDRSCINSEDLYIKINKSVSKKLYGYIISIATTSDGEISNVTLSKWFESNQDHLKNIVQVFLKKELHEFL</sequence>
<dbReference type="GO" id="GO:0008270">
    <property type="term" value="F:zinc ion binding"/>
    <property type="evidence" value="ECO:0007669"/>
    <property type="project" value="UniProtKB-KW"/>
</dbReference>
<dbReference type="Pfam" id="PF00628">
    <property type="entry name" value="PHD"/>
    <property type="match status" value="1"/>
</dbReference>
<dbReference type="InterPro" id="IPR052788">
    <property type="entry name" value="RING-type_E3_ligase_ATL"/>
</dbReference>
<dbReference type="EMBL" id="FO082057">
    <property type="protein sequence ID" value="CCE78534.1"/>
    <property type="molecule type" value="Genomic_DNA"/>
</dbReference>
<evidence type="ECO:0000256" key="2">
    <source>
        <dbReference type="ARBA" id="ARBA00022771"/>
    </source>
</evidence>
<feature type="compositionally biased region" description="Basic and acidic residues" evidence="5">
    <location>
        <begin position="420"/>
        <end position="432"/>
    </location>
</feature>
<evidence type="ECO:0000313" key="9">
    <source>
        <dbReference type="EMBL" id="CCE79120.1"/>
    </source>
</evidence>
<protein>
    <submittedName>
        <fullName evidence="8">Piso0_001160 protein</fullName>
    </submittedName>
</protein>
<keyword evidence="1" id="KW-0479">Metal-binding</keyword>
<dbReference type="PROSITE" id="PS01359">
    <property type="entry name" value="ZF_PHD_1"/>
    <property type="match status" value="1"/>
</dbReference>
<feature type="domain" description="RING-type" evidence="7">
    <location>
        <begin position="7"/>
        <end position="49"/>
    </location>
</feature>
<dbReference type="PANTHER" id="PTHR45798:SF97">
    <property type="entry name" value="ALCOHOL-SENSITIVE RING FINGER PROTEIN 1"/>
    <property type="match status" value="1"/>
</dbReference>
<dbReference type="Proteomes" id="UP000005222">
    <property type="component" value="Chromosome D"/>
</dbReference>
<dbReference type="InParanoid" id="G8YSJ7"/>
<dbReference type="Pfam" id="PF13639">
    <property type="entry name" value="zf-RING_2"/>
    <property type="match status" value="1"/>
</dbReference>
<dbReference type="EMBL" id="FO082056">
    <property type="protein sequence ID" value="CCE79120.1"/>
    <property type="molecule type" value="Genomic_DNA"/>
</dbReference>
<dbReference type="SUPFAM" id="SSF57850">
    <property type="entry name" value="RING/U-box"/>
    <property type="match status" value="1"/>
</dbReference>
<evidence type="ECO:0000313" key="8">
    <source>
        <dbReference type="EMBL" id="CCE78534.1"/>
    </source>
</evidence>
<dbReference type="Proteomes" id="UP000005222">
    <property type="component" value="Chromosome C"/>
</dbReference>
<feature type="region of interest" description="Disordered" evidence="5">
    <location>
        <begin position="311"/>
        <end position="432"/>
    </location>
</feature>
<feature type="compositionally biased region" description="Basic and acidic residues" evidence="5">
    <location>
        <begin position="360"/>
        <end position="373"/>
    </location>
</feature>
<dbReference type="InterPro" id="IPR019786">
    <property type="entry name" value="Zinc_finger_PHD-type_CS"/>
</dbReference>
<dbReference type="PROSITE" id="PS50016">
    <property type="entry name" value="ZF_PHD_2"/>
    <property type="match status" value="1"/>
</dbReference>
<evidence type="ECO:0000256" key="1">
    <source>
        <dbReference type="ARBA" id="ARBA00022723"/>
    </source>
</evidence>
<evidence type="ECO:0000256" key="5">
    <source>
        <dbReference type="SAM" id="MobiDB-lite"/>
    </source>
</evidence>
<dbReference type="SMART" id="SM00249">
    <property type="entry name" value="PHD"/>
    <property type="match status" value="1"/>
</dbReference>
<dbReference type="SMART" id="SM00184">
    <property type="entry name" value="RING"/>
    <property type="match status" value="2"/>
</dbReference>
<proteinExistence type="predicted"/>
<keyword evidence="3" id="KW-0862">Zinc</keyword>
<keyword evidence="2 4" id="KW-0863">Zinc-finger</keyword>
<dbReference type="SUPFAM" id="SSF57903">
    <property type="entry name" value="FYVE/PHD zinc finger"/>
    <property type="match status" value="1"/>
</dbReference>
<feature type="region of interest" description="Disordered" evidence="5">
    <location>
        <begin position="219"/>
        <end position="238"/>
    </location>
</feature>
<dbReference type="eggNOG" id="KOG0825">
    <property type="taxonomic scope" value="Eukaryota"/>
</dbReference>
<feature type="domain" description="PHD-type" evidence="6">
    <location>
        <begin position="118"/>
        <end position="173"/>
    </location>
</feature>
<reference evidence="8" key="1">
    <citation type="submission" date="2011-10" db="EMBL/GenBank/DDBJ databases">
        <authorList>
            <person name="Genoscope - CEA"/>
        </authorList>
    </citation>
    <scope>NUCLEOTIDE SEQUENCE</scope>
</reference>
<evidence type="ECO:0000256" key="4">
    <source>
        <dbReference type="PROSITE-ProRule" id="PRU00175"/>
    </source>
</evidence>
<dbReference type="AlphaFoldDB" id="G8YSJ7"/>
<dbReference type="InterPro" id="IPR013083">
    <property type="entry name" value="Znf_RING/FYVE/PHD"/>
</dbReference>
<dbReference type="InterPro" id="IPR011011">
    <property type="entry name" value="Znf_FYVE_PHD"/>
</dbReference>
<dbReference type="HOGENOM" id="CLU_039091_0_0_1"/>
<name>G8YSJ7_PICSO</name>
<evidence type="ECO:0000256" key="3">
    <source>
        <dbReference type="ARBA" id="ARBA00022833"/>
    </source>
</evidence>
<evidence type="ECO:0000313" key="10">
    <source>
        <dbReference type="Proteomes" id="UP000005222"/>
    </source>
</evidence>
<dbReference type="InterPro" id="IPR001965">
    <property type="entry name" value="Znf_PHD"/>
</dbReference>
<organism evidence="8 10">
    <name type="scientific">Pichia sorbitophila (strain ATCC MYA-4447 / BCRC 22081 / CBS 7064 / NBRC 10061 / NRRL Y-12695)</name>
    <name type="common">Hybrid yeast</name>
    <dbReference type="NCBI Taxonomy" id="559304"/>
    <lineage>
        <taxon>Eukaryota</taxon>
        <taxon>Fungi</taxon>
        <taxon>Dikarya</taxon>
        <taxon>Ascomycota</taxon>
        <taxon>Saccharomycotina</taxon>
        <taxon>Pichiomycetes</taxon>
        <taxon>Debaryomycetaceae</taxon>
        <taxon>Millerozyma</taxon>
    </lineage>
</organism>
<evidence type="ECO:0000259" key="6">
    <source>
        <dbReference type="PROSITE" id="PS50016"/>
    </source>
</evidence>